<evidence type="ECO:0000313" key="11">
    <source>
        <dbReference type="EMBL" id="MXU64353.1"/>
    </source>
</evidence>
<feature type="transmembrane region" description="Helical" evidence="9">
    <location>
        <begin position="122"/>
        <end position="142"/>
    </location>
</feature>
<evidence type="ECO:0000256" key="5">
    <source>
        <dbReference type="ARBA" id="ARBA00022692"/>
    </source>
</evidence>
<sequence length="162" mass="17596">MYAATLSLLKWLLVIVLGLLVILISAQIIFRQLPVGASLGWTEEASRGLFVWMVMLGAALGVAERSHFAIQAIAKLFPEKLAFIPRVIRFGCMGAVALIFVIKGWPFLVKGLARVSLVTGLPLTWTFAAIFVSGLMMCIFLVHNLFHPAPDTSAGDPTDKVS</sequence>
<feature type="transmembrane region" description="Helical" evidence="9">
    <location>
        <begin position="83"/>
        <end position="102"/>
    </location>
</feature>
<evidence type="ECO:0000256" key="6">
    <source>
        <dbReference type="ARBA" id="ARBA00022989"/>
    </source>
</evidence>
<comment type="similarity">
    <text evidence="8 9">Belongs to the TRAP transporter small permease family.</text>
</comment>
<keyword evidence="6 9" id="KW-1133">Transmembrane helix</keyword>
<evidence type="ECO:0000256" key="3">
    <source>
        <dbReference type="ARBA" id="ARBA00022475"/>
    </source>
</evidence>
<dbReference type="PANTHER" id="PTHR35011:SF2">
    <property type="entry name" value="2,3-DIKETO-L-GULONATE TRAP TRANSPORTER SMALL PERMEASE PROTEIN YIAM"/>
    <property type="match status" value="1"/>
</dbReference>
<evidence type="ECO:0000256" key="2">
    <source>
        <dbReference type="ARBA" id="ARBA00022448"/>
    </source>
</evidence>
<dbReference type="InterPro" id="IPR055348">
    <property type="entry name" value="DctQ"/>
</dbReference>
<dbReference type="GO" id="GO:0022857">
    <property type="term" value="F:transmembrane transporter activity"/>
    <property type="evidence" value="ECO:0007669"/>
    <property type="project" value="UniProtKB-UniRule"/>
</dbReference>
<evidence type="ECO:0000256" key="4">
    <source>
        <dbReference type="ARBA" id="ARBA00022519"/>
    </source>
</evidence>
<accession>A0A6B0TTR4</accession>
<comment type="subcellular location">
    <subcellularLocation>
        <location evidence="1 9">Cell inner membrane</location>
        <topology evidence="1 9">Multi-pass membrane protein</topology>
    </subcellularLocation>
</comment>
<organism evidence="11 12">
    <name type="scientific">Oceanomicrobium pacificus</name>
    <dbReference type="NCBI Taxonomy" id="2692916"/>
    <lineage>
        <taxon>Bacteria</taxon>
        <taxon>Pseudomonadati</taxon>
        <taxon>Pseudomonadota</taxon>
        <taxon>Alphaproteobacteria</taxon>
        <taxon>Rhodobacterales</taxon>
        <taxon>Paracoccaceae</taxon>
        <taxon>Oceanomicrobium</taxon>
    </lineage>
</organism>
<evidence type="ECO:0000256" key="8">
    <source>
        <dbReference type="ARBA" id="ARBA00038436"/>
    </source>
</evidence>
<evidence type="ECO:0000256" key="1">
    <source>
        <dbReference type="ARBA" id="ARBA00004429"/>
    </source>
</evidence>
<feature type="transmembrane region" description="Helical" evidence="9">
    <location>
        <begin position="45"/>
        <end position="63"/>
    </location>
</feature>
<dbReference type="GO" id="GO:0015740">
    <property type="term" value="P:C4-dicarboxylate transport"/>
    <property type="evidence" value="ECO:0007669"/>
    <property type="project" value="TreeGrafter"/>
</dbReference>
<feature type="transmembrane region" description="Helical" evidence="9">
    <location>
        <begin position="12"/>
        <end position="33"/>
    </location>
</feature>
<feature type="domain" description="Tripartite ATP-independent periplasmic transporters DctQ component" evidence="10">
    <location>
        <begin position="20"/>
        <end position="147"/>
    </location>
</feature>
<gene>
    <name evidence="11" type="ORF">GSH16_02755</name>
</gene>
<evidence type="ECO:0000259" key="10">
    <source>
        <dbReference type="Pfam" id="PF04290"/>
    </source>
</evidence>
<dbReference type="GO" id="GO:0005886">
    <property type="term" value="C:plasma membrane"/>
    <property type="evidence" value="ECO:0007669"/>
    <property type="project" value="UniProtKB-SubCell"/>
</dbReference>
<dbReference type="AlphaFoldDB" id="A0A6B0TTR4"/>
<dbReference type="InterPro" id="IPR007387">
    <property type="entry name" value="TRAP_DctQ"/>
</dbReference>
<reference evidence="11 12" key="1">
    <citation type="submission" date="2019-12" db="EMBL/GenBank/DDBJ databases">
        <title>Strain KN286 was isolated from seawater, which was collected from Caroline Seamount in the tropical western Pacific.</title>
        <authorList>
            <person name="Wang Q."/>
        </authorList>
    </citation>
    <scope>NUCLEOTIDE SEQUENCE [LARGE SCALE GENOMIC DNA]</scope>
    <source>
        <strain evidence="11 12">KN286</strain>
    </source>
</reference>
<comment type="subunit">
    <text evidence="9">The complex comprises the extracytoplasmic solute receptor protein and the two transmembrane proteins.</text>
</comment>
<dbReference type="RefSeq" id="WP_160851628.1">
    <property type="nucleotide sequence ID" value="NZ_WUWG01000001.1"/>
</dbReference>
<keyword evidence="5 9" id="KW-0812">Transmembrane</keyword>
<keyword evidence="4 9" id="KW-0997">Cell inner membrane</keyword>
<evidence type="ECO:0000256" key="7">
    <source>
        <dbReference type="ARBA" id="ARBA00023136"/>
    </source>
</evidence>
<evidence type="ECO:0000256" key="9">
    <source>
        <dbReference type="RuleBase" id="RU369079"/>
    </source>
</evidence>
<comment type="function">
    <text evidence="9">Part of the tripartite ATP-independent periplasmic (TRAP) transport system.</text>
</comment>
<protein>
    <recommendedName>
        <fullName evidence="9">TRAP transporter small permease protein</fullName>
    </recommendedName>
</protein>
<keyword evidence="7 9" id="KW-0472">Membrane</keyword>
<dbReference type="Proteomes" id="UP000436016">
    <property type="component" value="Unassembled WGS sequence"/>
</dbReference>
<dbReference type="Pfam" id="PF04290">
    <property type="entry name" value="DctQ"/>
    <property type="match status" value="1"/>
</dbReference>
<dbReference type="EMBL" id="WUWG01000001">
    <property type="protein sequence ID" value="MXU64353.1"/>
    <property type="molecule type" value="Genomic_DNA"/>
</dbReference>
<name>A0A6B0TTR4_9RHOB</name>
<keyword evidence="3" id="KW-1003">Cell membrane</keyword>
<evidence type="ECO:0000313" key="12">
    <source>
        <dbReference type="Proteomes" id="UP000436016"/>
    </source>
</evidence>
<comment type="caution">
    <text evidence="11">The sequence shown here is derived from an EMBL/GenBank/DDBJ whole genome shotgun (WGS) entry which is preliminary data.</text>
</comment>
<dbReference type="PANTHER" id="PTHR35011">
    <property type="entry name" value="2,3-DIKETO-L-GULONATE TRAP TRANSPORTER SMALL PERMEASE PROTEIN YIAM"/>
    <property type="match status" value="1"/>
</dbReference>
<keyword evidence="2 9" id="KW-0813">Transport</keyword>
<keyword evidence="12" id="KW-1185">Reference proteome</keyword>
<proteinExistence type="inferred from homology"/>